<dbReference type="AlphaFoldDB" id="A0A6P4FHT9"/>
<organism evidence="3">
    <name type="scientific">Drosophila rhopaloa</name>
    <name type="common">Fruit fly</name>
    <dbReference type="NCBI Taxonomy" id="1041015"/>
    <lineage>
        <taxon>Eukaryota</taxon>
        <taxon>Metazoa</taxon>
        <taxon>Ecdysozoa</taxon>
        <taxon>Arthropoda</taxon>
        <taxon>Hexapoda</taxon>
        <taxon>Insecta</taxon>
        <taxon>Pterygota</taxon>
        <taxon>Neoptera</taxon>
        <taxon>Endopterygota</taxon>
        <taxon>Diptera</taxon>
        <taxon>Brachycera</taxon>
        <taxon>Muscomorpha</taxon>
        <taxon>Ephydroidea</taxon>
        <taxon>Drosophilidae</taxon>
        <taxon>Drosophila</taxon>
        <taxon>Sophophora</taxon>
    </lineage>
</organism>
<evidence type="ECO:0000313" key="3">
    <source>
        <dbReference type="RefSeq" id="XP_016988849.1"/>
    </source>
</evidence>
<feature type="compositionally biased region" description="Basic residues" evidence="2">
    <location>
        <begin position="429"/>
        <end position="444"/>
    </location>
</feature>
<keyword evidence="1" id="KW-0175">Coiled coil</keyword>
<feature type="compositionally biased region" description="Basic and acidic residues" evidence="2">
    <location>
        <begin position="893"/>
        <end position="902"/>
    </location>
</feature>
<feature type="compositionally biased region" description="Basic and acidic residues" evidence="2">
    <location>
        <begin position="411"/>
        <end position="428"/>
    </location>
</feature>
<evidence type="ECO:0000256" key="2">
    <source>
        <dbReference type="SAM" id="MobiDB-lite"/>
    </source>
</evidence>
<feature type="compositionally biased region" description="Basic and acidic residues" evidence="2">
    <location>
        <begin position="445"/>
        <end position="456"/>
    </location>
</feature>
<accession>A0A6P4FHT9</accession>
<feature type="compositionally biased region" description="Basic and acidic residues" evidence="2">
    <location>
        <begin position="230"/>
        <end position="297"/>
    </location>
</feature>
<feature type="compositionally biased region" description="Basic and acidic residues" evidence="2">
    <location>
        <begin position="312"/>
        <end position="329"/>
    </location>
</feature>
<evidence type="ECO:0000256" key="1">
    <source>
        <dbReference type="SAM" id="Coils"/>
    </source>
</evidence>
<feature type="compositionally biased region" description="Basic and acidic residues" evidence="2">
    <location>
        <begin position="346"/>
        <end position="357"/>
    </location>
</feature>
<feature type="region of interest" description="Disordered" evidence="2">
    <location>
        <begin position="1"/>
        <end position="28"/>
    </location>
</feature>
<proteinExistence type="predicted"/>
<feature type="region of interest" description="Disordered" evidence="2">
    <location>
        <begin position="885"/>
        <end position="909"/>
    </location>
</feature>
<feature type="compositionally biased region" description="Basic and acidic residues" evidence="2">
    <location>
        <begin position="381"/>
        <end position="396"/>
    </location>
</feature>
<reference evidence="3" key="1">
    <citation type="submission" date="2025-08" db="UniProtKB">
        <authorList>
            <consortium name="RefSeq"/>
        </authorList>
    </citation>
    <scope>IDENTIFICATION</scope>
</reference>
<feature type="coiled-coil region" evidence="1">
    <location>
        <begin position="156"/>
        <end position="208"/>
    </location>
</feature>
<sequence>MADQLSIKGRPHNTEENGKVNENGEPAKGNVYATKSAEVLVLPEALEQLLAVKDHKLTEVKSTGWTKPEDKDRSIDLDIYDDLDEVKHNEGTKHEEMDKSLDLDIYDNMDDVVIKKGTKHEEMDKSLDLDIYDDLDDFQKAEDRKTKELMALEVKYEKAIIEIGALKVENKALEKKIKTMEVNLQNLLDTAKSEVKRKETLIAQLRNEKDDICFRRKRGREVQESGQKGPESKRLKESQSRMVATKDPEMERNPFRTATKENTKNLDMKKASIKDDIKKASTKDDVKKASTREDPKKSDRRSKSPKQLQPKANERKSSAHTRRPENRQRSRDRRHSRSRSPKHNTRRESHQSRESSARHIRRRSRSQSPRIQLAGESPIPTKDDVKKANTREDPKKSDRRSKSPKQLQPKANERKSSAHTRRPENRQRSRDRRHSRSRSPKHNTRRESHQSRESSARHIRRRSRSQSPRIQLAGEKSHTVTTLCGDKTNDLSSKSPHIELAKMETELQPSRKVLSKQIDHTSDLNIKSSTAIKEQPKEVSGGFFSEISKSKQEFIPGLNKISQPEPMELVHKEIELTKKVTKPVEKINIIVENHATGSAHSKLKETTILGLNLDVPRNDRSSKIIPATLSKPETELQDVLEGQKQLEEPQVKLEKETNISNEPSDVQADINEDRLDNVVLTKSAEAYTEKCSQLNENTKESSEEDIRTLTENCTEQNRVTIPNAGIQIIEDILLPKISFPIVKVDKQCEPTAITNSACNEDNFEVVDHNIRLGETKEPTPSSSTDDTPIKSATVLYAKPDSTKVDHNDENDEVILEAAMNLLTSEQDSPSVADPTYPNLSIEEDAIEMALEQLHQHSPDDSVVTSTSNRALQTPKQNLITMLTQSPIQGSPLKSKEASKEKSPMATPEKSCIEKTPLKKRKVNMDSSTEAPPVNLSAASENVSMNNTSGTSLFDEPSIVTKRCTLGNTDYQYELINGETILRVKRRCRRRRPAPAEFQTDSAGDKTI</sequence>
<gene>
    <name evidence="3" type="primary">LOC108051302</name>
</gene>
<protein>
    <submittedName>
        <fullName evidence="3">Protein SON</fullName>
    </submittedName>
</protein>
<feature type="compositionally biased region" description="Basic residues" evidence="2">
    <location>
        <begin position="330"/>
        <end position="345"/>
    </location>
</feature>
<dbReference type="RefSeq" id="XP_016988849.1">
    <property type="nucleotide sequence ID" value="XM_017133360.1"/>
</dbReference>
<dbReference type="OrthoDB" id="1938039at2759"/>
<feature type="region of interest" description="Disordered" evidence="2">
    <location>
        <begin position="216"/>
        <end position="495"/>
    </location>
</feature>
<name>A0A6P4FHT9_DRORH</name>